<dbReference type="InterPro" id="IPR036663">
    <property type="entry name" value="Fumarylacetoacetase_C_sf"/>
</dbReference>
<dbReference type="SUPFAM" id="SSF56529">
    <property type="entry name" value="FAH"/>
    <property type="match status" value="1"/>
</dbReference>
<dbReference type="GO" id="GO:0019752">
    <property type="term" value="P:carboxylic acid metabolic process"/>
    <property type="evidence" value="ECO:0007669"/>
    <property type="project" value="UniProtKB-ARBA"/>
</dbReference>
<dbReference type="InterPro" id="IPR011234">
    <property type="entry name" value="Fumarylacetoacetase-like_C"/>
</dbReference>
<reference evidence="4" key="2">
    <citation type="submission" date="2020-09" db="EMBL/GenBank/DDBJ databases">
        <authorList>
            <person name="Sun Q."/>
            <person name="Zhou Y."/>
        </authorList>
    </citation>
    <scope>NUCLEOTIDE SEQUENCE</scope>
    <source>
        <strain evidence="4">CGMCC 1.15095</strain>
    </source>
</reference>
<comment type="caution">
    <text evidence="4">The sequence shown here is derived from an EMBL/GenBank/DDBJ whole genome shotgun (WGS) entry which is preliminary data.</text>
</comment>
<keyword evidence="2" id="KW-0479">Metal-binding</keyword>
<dbReference type="Gene3D" id="3.90.850.10">
    <property type="entry name" value="Fumarylacetoacetase-like, C-terminal domain"/>
    <property type="match status" value="1"/>
</dbReference>
<dbReference type="GO" id="GO:0046872">
    <property type="term" value="F:metal ion binding"/>
    <property type="evidence" value="ECO:0007669"/>
    <property type="project" value="UniProtKB-KW"/>
</dbReference>
<dbReference type="GO" id="GO:0016853">
    <property type="term" value="F:isomerase activity"/>
    <property type="evidence" value="ECO:0007669"/>
    <property type="project" value="UniProtKB-KW"/>
</dbReference>
<evidence type="ECO:0000256" key="1">
    <source>
        <dbReference type="ARBA" id="ARBA00010211"/>
    </source>
</evidence>
<dbReference type="PANTHER" id="PTHR42796:SF4">
    <property type="entry name" value="FUMARYLACETOACETATE HYDROLASE DOMAIN-CONTAINING PROTEIN 2A"/>
    <property type="match status" value="1"/>
</dbReference>
<dbReference type="FunFam" id="3.90.850.10:FF:000002">
    <property type="entry name" value="2-hydroxyhepta-2,4-diene-1,7-dioate isomerase"/>
    <property type="match status" value="1"/>
</dbReference>
<protein>
    <submittedName>
        <fullName evidence="4">5-carboxymethyl-2-hydroxymuconate isomerase</fullName>
    </submittedName>
</protein>
<sequence>MTTRFISFLNPAGEPSFGIVDGDGVIDLGRREAAADLAGFIAAGGIAGAAKHAGAEPDHALDAVTLLPVIPAPPRIICVGLNYRAHVAETGRPDSERPTIFLRLASSQVAHGAPMIRPRESERFDYEGELAVIIGKAGRRISQADALDHVAGYSCYNDGSVRDWQKHTSQWAPGKNFPSTGAFGPWMIPAADLPGRESCALVTRLNGQEVQRATLSQMIFSIEELIAYASIFTRLEPGDVIVSGTPGGVGDRRDPPLYMRDGDQVTVEIDGIGMLSNPVADEG</sequence>
<name>A0A916TV00_9SPHN</name>
<keyword evidence="5" id="KW-1185">Reference proteome</keyword>
<reference evidence="4" key="1">
    <citation type="journal article" date="2014" name="Int. J. Syst. Evol. Microbiol.">
        <title>Complete genome sequence of Corynebacterium casei LMG S-19264T (=DSM 44701T), isolated from a smear-ripened cheese.</title>
        <authorList>
            <consortium name="US DOE Joint Genome Institute (JGI-PGF)"/>
            <person name="Walter F."/>
            <person name="Albersmeier A."/>
            <person name="Kalinowski J."/>
            <person name="Ruckert C."/>
        </authorList>
    </citation>
    <scope>NUCLEOTIDE SEQUENCE</scope>
    <source>
        <strain evidence="4">CGMCC 1.15095</strain>
    </source>
</reference>
<evidence type="ECO:0000313" key="5">
    <source>
        <dbReference type="Proteomes" id="UP000608154"/>
    </source>
</evidence>
<gene>
    <name evidence="4" type="ORF">GCM10011494_34810</name>
</gene>
<accession>A0A916TV00</accession>
<dbReference type="EMBL" id="BMHK01000035">
    <property type="protein sequence ID" value="GGC12963.1"/>
    <property type="molecule type" value="Genomic_DNA"/>
</dbReference>
<keyword evidence="4" id="KW-0413">Isomerase</keyword>
<evidence type="ECO:0000259" key="3">
    <source>
        <dbReference type="Pfam" id="PF01557"/>
    </source>
</evidence>
<dbReference type="Pfam" id="PF01557">
    <property type="entry name" value="FAA_hydrolase"/>
    <property type="match status" value="1"/>
</dbReference>
<dbReference type="InterPro" id="IPR051121">
    <property type="entry name" value="FAH"/>
</dbReference>
<comment type="similarity">
    <text evidence="1">Belongs to the FAH family.</text>
</comment>
<evidence type="ECO:0000256" key="2">
    <source>
        <dbReference type="ARBA" id="ARBA00022723"/>
    </source>
</evidence>
<evidence type="ECO:0000313" key="4">
    <source>
        <dbReference type="EMBL" id="GGC12963.1"/>
    </source>
</evidence>
<dbReference type="RefSeq" id="WP_229736463.1">
    <property type="nucleotide sequence ID" value="NZ_BMHK01000035.1"/>
</dbReference>
<feature type="domain" description="Fumarylacetoacetase-like C-terminal" evidence="3">
    <location>
        <begin position="76"/>
        <end position="279"/>
    </location>
</feature>
<dbReference type="AlphaFoldDB" id="A0A916TV00"/>
<dbReference type="Proteomes" id="UP000608154">
    <property type="component" value="Unassembled WGS sequence"/>
</dbReference>
<dbReference type="PANTHER" id="PTHR42796">
    <property type="entry name" value="FUMARYLACETOACETATE HYDROLASE DOMAIN-CONTAINING PROTEIN 2A-RELATED"/>
    <property type="match status" value="1"/>
</dbReference>
<proteinExistence type="inferred from homology"/>
<organism evidence="4 5">
    <name type="scientific">Novosphingobium endophyticum</name>
    <dbReference type="NCBI Taxonomy" id="1955250"/>
    <lineage>
        <taxon>Bacteria</taxon>
        <taxon>Pseudomonadati</taxon>
        <taxon>Pseudomonadota</taxon>
        <taxon>Alphaproteobacteria</taxon>
        <taxon>Sphingomonadales</taxon>
        <taxon>Sphingomonadaceae</taxon>
        <taxon>Novosphingobium</taxon>
    </lineage>
</organism>